<keyword evidence="2" id="KW-0472">Membrane</keyword>
<feature type="domain" description="Alpha/beta hydrolase fold-3" evidence="3">
    <location>
        <begin position="442"/>
        <end position="505"/>
    </location>
</feature>
<dbReference type="Proteomes" id="UP000694559">
    <property type="component" value="Unplaced"/>
</dbReference>
<dbReference type="GeneTree" id="ENSGT00940000163565"/>
<dbReference type="PANTHER" id="PTHR48081">
    <property type="entry name" value="AB HYDROLASE SUPERFAMILY PROTEIN C4A8.06C"/>
    <property type="match status" value="1"/>
</dbReference>
<sequence length="532" mass="60355">MEMIFGNELWMLIFYFCISVLFLILGWFLYSNFTRIHTPPGIIQGIKLRLIYFSICILEKLGVILEKLGICSKLAVRRFLMDGVFPPGPCDLSIEETLFDTVPVRIYQSKTPSPEKRRGLVWIHGGGGIFGSFKSHERLCRFFAQESATVVVAIGIHTPPGIIQGIKLRLIYLFLRILEKLAVILEILGICNEFAVRRFLIDGVFPPRPCDLSIKETLFDTVPVRIYQSKTPSPEKRRGLVWIHGGGGIFGSFKSHERLCRFFAQESATVVIAIGYPLAPEHPYPAQQRSCYMAISYFLKHAGDFGVDPQRIVLGGDSIGGSFMVAASQQLVLRQDLPQVRAHVLVYPFLQAVDFNLPSYQQNQRVPFLVKTDVGHFGKIYVTGNSSGVDALMQNAHIPEKLRIKYQKWISAEHIPEEFKGRGYVPFVPGRFSEALFKEYAAAFEARCSPLLMKDAVLRRFPETFLLTCEYDILRDDGLLYKKRLGDNGMSFTWHHLEDGFHGILSLVGFGPLEFPGTRRGLKTIIQFLERY</sequence>
<dbReference type="Gene3D" id="3.40.50.1820">
    <property type="entry name" value="alpha/beta hydrolase"/>
    <property type="match status" value="2"/>
</dbReference>
<dbReference type="InterPro" id="IPR013094">
    <property type="entry name" value="AB_hydrolase_3"/>
</dbReference>
<organism evidence="4 5">
    <name type="scientific">Naja naja</name>
    <name type="common">Indian cobra</name>
    <dbReference type="NCBI Taxonomy" id="35670"/>
    <lineage>
        <taxon>Eukaryota</taxon>
        <taxon>Metazoa</taxon>
        <taxon>Chordata</taxon>
        <taxon>Craniata</taxon>
        <taxon>Vertebrata</taxon>
        <taxon>Euteleostomi</taxon>
        <taxon>Lepidosauria</taxon>
        <taxon>Squamata</taxon>
        <taxon>Bifurcata</taxon>
        <taxon>Unidentata</taxon>
        <taxon>Episquamata</taxon>
        <taxon>Toxicofera</taxon>
        <taxon>Serpentes</taxon>
        <taxon>Colubroidea</taxon>
        <taxon>Elapidae</taxon>
        <taxon>Elapinae</taxon>
        <taxon>Naja</taxon>
    </lineage>
</organism>
<keyword evidence="2" id="KW-1133">Transmembrane helix</keyword>
<dbReference type="InterPro" id="IPR029058">
    <property type="entry name" value="AB_hydrolase_fold"/>
</dbReference>
<evidence type="ECO:0000259" key="3">
    <source>
        <dbReference type="Pfam" id="PF07859"/>
    </source>
</evidence>
<dbReference type="AlphaFoldDB" id="A0A8C6XVR4"/>
<dbReference type="GO" id="GO:0016787">
    <property type="term" value="F:hydrolase activity"/>
    <property type="evidence" value="ECO:0007669"/>
    <property type="project" value="UniProtKB-KW"/>
</dbReference>
<keyword evidence="1" id="KW-0378">Hydrolase</keyword>
<dbReference type="InterPro" id="IPR050300">
    <property type="entry name" value="GDXG_lipolytic_enzyme"/>
</dbReference>
<proteinExistence type="predicted"/>
<evidence type="ECO:0000256" key="2">
    <source>
        <dbReference type="SAM" id="Phobius"/>
    </source>
</evidence>
<dbReference type="SUPFAM" id="SSF53474">
    <property type="entry name" value="alpha/beta-Hydrolases"/>
    <property type="match status" value="2"/>
</dbReference>
<name>A0A8C6XVR4_NAJNA</name>
<keyword evidence="2" id="KW-0812">Transmembrane</keyword>
<feature type="domain" description="Alpha/beta hydrolase fold-3" evidence="3">
    <location>
        <begin position="120"/>
        <end position="155"/>
    </location>
</feature>
<reference evidence="4" key="2">
    <citation type="submission" date="2025-09" db="UniProtKB">
        <authorList>
            <consortium name="Ensembl"/>
        </authorList>
    </citation>
    <scope>IDENTIFICATION</scope>
</reference>
<reference evidence="4" key="1">
    <citation type="submission" date="2025-08" db="UniProtKB">
        <authorList>
            <consortium name="Ensembl"/>
        </authorList>
    </citation>
    <scope>IDENTIFICATION</scope>
</reference>
<feature type="domain" description="Alpha/beta hydrolase fold-3" evidence="3">
    <location>
        <begin position="240"/>
        <end position="385"/>
    </location>
</feature>
<dbReference type="PANTHER" id="PTHR48081:SF32">
    <property type="entry name" value="ALPHA_BETA HYDROLASE FOLD-3 DOMAIN-CONTAINING PROTEIN"/>
    <property type="match status" value="1"/>
</dbReference>
<evidence type="ECO:0000313" key="5">
    <source>
        <dbReference type="Proteomes" id="UP000694559"/>
    </source>
</evidence>
<dbReference type="Pfam" id="PF07859">
    <property type="entry name" value="Abhydrolase_3"/>
    <property type="match status" value="3"/>
</dbReference>
<dbReference type="Ensembl" id="ENSNNAT00000020050.1">
    <property type="protein sequence ID" value="ENSNNAP00000019098.1"/>
    <property type="gene ID" value="ENSNNAG00000012773.1"/>
</dbReference>
<protein>
    <recommendedName>
        <fullName evidence="3">Alpha/beta hydrolase fold-3 domain-containing protein</fullName>
    </recommendedName>
</protein>
<evidence type="ECO:0000313" key="4">
    <source>
        <dbReference type="Ensembl" id="ENSNNAP00000019098.1"/>
    </source>
</evidence>
<dbReference type="OrthoDB" id="408631at2759"/>
<accession>A0A8C6XVR4</accession>
<evidence type="ECO:0000256" key="1">
    <source>
        <dbReference type="ARBA" id="ARBA00022801"/>
    </source>
</evidence>
<keyword evidence="5" id="KW-1185">Reference proteome</keyword>
<feature type="transmembrane region" description="Helical" evidence="2">
    <location>
        <begin position="12"/>
        <end position="30"/>
    </location>
</feature>